<dbReference type="CDD" id="cd00067">
    <property type="entry name" value="GAL4"/>
    <property type="match status" value="1"/>
</dbReference>
<keyword evidence="8" id="KW-1133">Transmembrane helix</keyword>
<dbReference type="InterPro" id="IPR036864">
    <property type="entry name" value="Zn2-C6_fun-type_DNA-bd_sf"/>
</dbReference>
<keyword evidence="8" id="KW-0472">Membrane</keyword>
<name>A0A9P9EP83_9HYPO</name>
<organism evidence="10 11">
    <name type="scientific">Dactylonectria macrodidyma</name>
    <dbReference type="NCBI Taxonomy" id="307937"/>
    <lineage>
        <taxon>Eukaryota</taxon>
        <taxon>Fungi</taxon>
        <taxon>Dikarya</taxon>
        <taxon>Ascomycota</taxon>
        <taxon>Pezizomycotina</taxon>
        <taxon>Sordariomycetes</taxon>
        <taxon>Hypocreomycetidae</taxon>
        <taxon>Hypocreales</taxon>
        <taxon>Nectriaceae</taxon>
        <taxon>Dactylonectria</taxon>
    </lineage>
</organism>
<dbReference type="PANTHER" id="PTHR47424:SF3">
    <property type="entry name" value="REGULATORY PROTEIN GAL4"/>
    <property type="match status" value="1"/>
</dbReference>
<dbReference type="SUPFAM" id="SSF57701">
    <property type="entry name" value="Zn2/Cys6 DNA-binding domain"/>
    <property type="match status" value="1"/>
</dbReference>
<feature type="transmembrane region" description="Helical" evidence="8">
    <location>
        <begin position="597"/>
        <end position="618"/>
    </location>
</feature>
<feature type="domain" description="Zn(2)-C6 fungal-type" evidence="9">
    <location>
        <begin position="39"/>
        <end position="69"/>
    </location>
</feature>
<dbReference type="Proteomes" id="UP000738349">
    <property type="component" value="Unassembled WGS sequence"/>
</dbReference>
<dbReference type="CDD" id="cd12148">
    <property type="entry name" value="fungal_TF_MHR"/>
    <property type="match status" value="1"/>
</dbReference>
<keyword evidence="3" id="KW-0238">DNA-binding</keyword>
<feature type="compositionally biased region" description="Polar residues" evidence="7">
    <location>
        <begin position="1"/>
        <end position="23"/>
    </location>
</feature>
<dbReference type="InterPro" id="IPR001138">
    <property type="entry name" value="Zn2Cys6_DnaBD"/>
</dbReference>
<keyword evidence="6" id="KW-0175">Coiled coil</keyword>
<accession>A0A9P9EP83</accession>
<evidence type="ECO:0000256" key="2">
    <source>
        <dbReference type="ARBA" id="ARBA00023015"/>
    </source>
</evidence>
<dbReference type="Pfam" id="PF00172">
    <property type="entry name" value="Zn_clus"/>
    <property type="match status" value="1"/>
</dbReference>
<dbReference type="EMBL" id="JAGMUV010000010">
    <property type="protein sequence ID" value="KAH7141726.1"/>
    <property type="molecule type" value="Genomic_DNA"/>
</dbReference>
<evidence type="ECO:0000259" key="9">
    <source>
        <dbReference type="PROSITE" id="PS50048"/>
    </source>
</evidence>
<sequence>MQNTRTTESPDATSIADNLQQQDSGPPGSRPRRHRTALACNACRVRKSRCNGRRPRCTLCERMGFECIYEMPNSSANLIVSKDIIAGLESRLEALENNVRQHNEQLGAGGAGTINHFATPTSPQSYLALEPTDPPTGAVVVSVLNQERDLQTDANETDGMAISLVDDDDYGYFGPSSNISLMRNISRAMARKGYVPEISSLSPTAPTDHPGTKAGTGKQRPRTSVGAGSASRLDMINPNYLPPDNETQALVSQYFANTGMLFPYIHESSFIETYQQLRQRQFRVQVRRTWLGLLNMILAMATCAAGRGQVDPHSSSTFMQSDAFYRRAQELCKTQMLRGTTLETVQYLLLTSQYLQGTQKAVQTWNTHGLAVKAALSIGLHSKIASSKLPLLQREMSKRTWYGCVILDRSLSMTYGRPSAIPEDYIKIDLPTPIPDDFGGGIGVAFYAATITLYKILWKIMGDLYGHNLACYEPSGTALSTQIHQLQDELNEWRQNLPINLQLVSAFNIGDINRDVPHLERCRFVLTLRYLNTQSLLFRPLLTEMLKDDFESCQSQDVSDQMQERLTQECVQSAEEIISIIHSVLTQKDLGNKFLGAWWFTTYYTFNAALVVFGSLLIPSNELDMKLGNTVCVERGRDTLRKAIDALVCLDDGNALVDRCVAYIRQLLRLVEEWIATLTVANAGSPMSQVLVDHTLADEATPNMSTGLLFQNDTEFRDEIELGPFVHNEFQRWFAATPWRNE</sequence>
<feature type="coiled-coil region" evidence="6">
    <location>
        <begin position="78"/>
        <end position="105"/>
    </location>
</feature>
<dbReference type="PANTHER" id="PTHR47424">
    <property type="entry name" value="REGULATORY PROTEIN GAL4"/>
    <property type="match status" value="1"/>
</dbReference>
<dbReference type="GO" id="GO:0006351">
    <property type="term" value="P:DNA-templated transcription"/>
    <property type="evidence" value="ECO:0007669"/>
    <property type="project" value="InterPro"/>
</dbReference>
<comment type="caution">
    <text evidence="10">The sequence shown here is derived from an EMBL/GenBank/DDBJ whole genome shotgun (WGS) entry which is preliminary data.</text>
</comment>
<evidence type="ECO:0000256" key="5">
    <source>
        <dbReference type="ARBA" id="ARBA00023242"/>
    </source>
</evidence>
<keyword evidence="1" id="KW-0479">Metal-binding</keyword>
<dbReference type="InterPro" id="IPR051127">
    <property type="entry name" value="Fungal_SecMet_Regulators"/>
</dbReference>
<dbReference type="GO" id="GO:0000435">
    <property type="term" value="P:positive regulation of transcription from RNA polymerase II promoter by galactose"/>
    <property type="evidence" value="ECO:0007669"/>
    <property type="project" value="TreeGrafter"/>
</dbReference>
<dbReference type="SMART" id="SM00906">
    <property type="entry name" value="Fungal_trans"/>
    <property type="match status" value="1"/>
</dbReference>
<evidence type="ECO:0000256" key="4">
    <source>
        <dbReference type="ARBA" id="ARBA00023163"/>
    </source>
</evidence>
<feature type="region of interest" description="Disordered" evidence="7">
    <location>
        <begin position="199"/>
        <end position="229"/>
    </location>
</feature>
<dbReference type="GO" id="GO:0008270">
    <property type="term" value="F:zinc ion binding"/>
    <property type="evidence" value="ECO:0007669"/>
    <property type="project" value="InterPro"/>
</dbReference>
<dbReference type="AlphaFoldDB" id="A0A9P9EP83"/>
<dbReference type="GO" id="GO:0000981">
    <property type="term" value="F:DNA-binding transcription factor activity, RNA polymerase II-specific"/>
    <property type="evidence" value="ECO:0007669"/>
    <property type="project" value="InterPro"/>
</dbReference>
<dbReference type="PROSITE" id="PS50048">
    <property type="entry name" value="ZN2_CY6_FUNGAL_2"/>
    <property type="match status" value="1"/>
</dbReference>
<evidence type="ECO:0000256" key="1">
    <source>
        <dbReference type="ARBA" id="ARBA00022723"/>
    </source>
</evidence>
<dbReference type="GO" id="GO:0005634">
    <property type="term" value="C:nucleus"/>
    <property type="evidence" value="ECO:0007669"/>
    <property type="project" value="TreeGrafter"/>
</dbReference>
<feature type="region of interest" description="Disordered" evidence="7">
    <location>
        <begin position="1"/>
        <end position="34"/>
    </location>
</feature>
<evidence type="ECO:0000256" key="6">
    <source>
        <dbReference type="SAM" id="Coils"/>
    </source>
</evidence>
<keyword evidence="4" id="KW-0804">Transcription</keyword>
<dbReference type="Gene3D" id="4.10.240.10">
    <property type="entry name" value="Zn(2)-C6 fungal-type DNA-binding domain"/>
    <property type="match status" value="1"/>
</dbReference>
<gene>
    <name evidence="10" type="ORF">EDB81DRAFT_948151</name>
</gene>
<keyword evidence="11" id="KW-1185">Reference proteome</keyword>
<dbReference type="PROSITE" id="PS00463">
    <property type="entry name" value="ZN2_CY6_FUNGAL_1"/>
    <property type="match status" value="1"/>
</dbReference>
<proteinExistence type="predicted"/>
<dbReference type="OrthoDB" id="3364175at2759"/>
<dbReference type="Pfam" id="PF04082">
    <property type="entry name" value="Fungal_trans"/>
    <property type="match status" value="1"/>
</dbReference>
<dbReference type="SMART" id="SM00066">
    <property type="entry name" value="GAL4"/>
    <property type="match status" value="1"/>
</dbReference>
<dbReference type="GO" id="GO:0000978">
    <property type="term" value="F:RNA polymerase II cis-regulatory region sequence-specific DNA binding"/>
    <property type="evidence" value="ECO:0007669"/>
    <property type="project" value="TreeGrafter"/>
</dbReference>
<evidence type="ECO:0000313" key="11">
    <source>
        <dbReference type="Proteomes" id="UP000738349"/>
    </source>
</evidence>
<evidence type="ECO:0000256" key="8">
    <source>
        <dbReference type="SAM" id="Phobius"/>
    </source>
</evidence>
<reference evidence="10" key="1">
    <citation type="journal article" date="2021" name="Nat. Commun.">
        <title>Genetic determinants of endophytism in the Arabidopsis root mycobiome.</title>
        <authorList>
            <person name="Mesny F."/>
            <person name="Miyauchi S."/>
            <person name="Thiergart T."/>
            <person name="Pickel B."/>
            <person name="Atanasova L."/>
            <person name="Karlsson M."/>
            <person name="Huettel B."/>
            <person name="Barry K.W."/>
            <person name="Haridas S."/>
            <person name="Chen C."/>
            <person name="Bauer D."/>
            <person name="Andreopoulos W."/>
            <person name="Pangilinan J."/>
            <person name="LaButti K."/>
            <person name="Riley R."/>
            <person name="Lipzen A."/>
            <person name="Clum A."/>
            <person name="Drula E."/>
            <person name="Henrissat B."/>
            <person name="Kohler A."/>
            <person name="Grigoriev I.V."/>
            <person name="Martin F.M."/>
            <person name="Hacquard S."/>
        </authorList>
    </citation>
    <scope>NUCLEOTIDE SEQUENCE</scope>
    <source>
        <strain evidence="10">MPI-CAGE-AT-0147</strain>
    </source>
</reference>
<protein>
    <submittedName>
        <fullName evidence="10">C6 zinc finger domain-containing protein</fullName>
    </submittedName>
</protein>
<dbReference type="InterPro" id="IPR007219">
    <property type="entry name" value="XnlR_reg_dom"/>
</dbReference>
<keyword evidence="2" id="KW-0805">Transcription regulation</keyword>
<evidence type="ECO:0000256" key="7">
    <source>
        <dbReference type="SAM" id="MobiDB-lite"/>
    </source>
</evidence>
<keyword evidence="8" id="KW-0812">Transmembrane</keyword>
<keyword evidence="5" id="KW-0539">Nucleus</keyword>
<evidence type="ECO:0000313" key="10">
    <source>
        <dbReference type="EMBL" id="KAH7141726.1"/>
    </source>
</evidence>
<evidence type="ECO:0000256" key="3">
    <source>
        <dbReference type="ARBA" id="ARBA00023125"/>
    </source>
</evidence>